<dbReference type="EnsemblProtists" id="EKX35338">
    <property type="protein sequence ID" value="EKX35338"/>
    <property type="gene ID" value="GUITHDRAFT_118463"/>
</dbReference>
<dbReference type="Proteomes" id="UP000011087">
    <property type="component" value="Unassembled WGS sequence"/>
</dbReference>
<dbReference type="GeneID" id="17292067"/>
<dbReference type="EMBL" id="JH993092">
    <property type="protein sequence ID" value="EKX35338.1"/>
    <property type="molecule type" value="Genomic_DNA"/>
</dbReference>
<proteinExistence type="predicted"/>
<feature type="region of interest" description="Disordered" evidence="1">
    <location>
        <begin position="64"/>
        <end position="89"/>
    </location>
</feature>
<dbReference type="HOGENOM" id="CLU_604759_0_0_1"/>
<feature type="region of interest" description="Disordered" evidence="1">
    <location>
        <begin position="353"/>
        <end position="394"/>
    </location>
</feature>
<feature type="compositionally biased region" description="Basic and acidic residues" evidence="1">
    <location>
        <begin position="259"/>
        <end position="270"/>
    </location>
</feature>
<name>L1IGJ5_GUITC</name>
<feature type="compositionally biased region" description="Polar residues" evidence="1">
    <location>
        <begin position="382"/>
        <end position="393"/>
    </location>
</feature>
<sequence>MSGDTTMIDGARPKTAKEINKPELWMNRSLETHDIEGCCTGTGGDICTFHRSTNVAQNMGTLTTASSRSTNPLRPHYPMPSSHGGLDRSSKFEELGKKCERRTKLLATLAAEADDKGRRKQRPPIARHFQDVKIVDDRHAKKRMIMRTRDWLDSSGLDPLELSGGLRLYGVRPTRYKVSQGFDFVPSILEVGRRKNLAFGPSISRYVRCFTIVVDDSRAEERSIEYIGEVEYSKAGLSGTSLPHAYSRTRAKLSEALERRQEEIKREAQRPKTASTLESSGERAEPSTCLELEPAAEMMEDNQQDEVKSADWAHKQEEALDKTFLPPRPQSRALLQHVAWEPSESTIVADKLSRPASCEPSLRSSIAPRKQQGMKTGEQLDASYSTSRTLSKNDQWKTEPHLAGIREHRRPVMSYLASSTRQQHWKAAVARHAAASVEDFAQRTIIQDVRALS</sequence>
<dbReference type="KEGG" id="gtt:GUITHDRAFT_118463"/>
<reference evidence="3" key="3">
    <citation type="submission" date="2015-06" db="UniProtKB">
        <authorList>
            <consortium name="EnsemblProtists"/>
        </authorList>
    </citation>
    <scope>IDENTIFICATION</scope>
</reference>
<organism evidence="2">
    <name type="scientific">Guillardia theta (strain CCMP2712)</name>
    <name type="common">Cryptophyte</name>
    <dbReference type="NCBI Taxonomy" id="905079"/>
    <lineage>
        <taxon>Eukaryota</taxon>
        <taxon>Cryptophyceae</taxon>
        <taxon>Pyrenomonadales</taxon>
        <taxon>Geminigeraceae</taxon>
        <taxon>Guillardia</taxon>
    </lineage>
</organism>
<evidence type="ECO:0000313" key="4">
    <source>
        <dbReference type="Proteomes" id="UP000011087"/>
    </source>
</evidence>
<dbReference type="PaxDb" id="55529-EKX35338"/>
<evidence type="ECO:0000313" key="3">
    <source>
        <dbReference type="EnsemblProtists" id="EKX35338"/>
    </source>
</evidence>
<dbReference type="RefSeq" id="XP_005822318.1">
    <property type="nucleotide sequence ID" value="XM_005822261.1"/>
</dbReference>
<protein>
    <submittedName>
        <fullName evidence="2 3">Uncharacterized protein</fullName>
    </submittedName>
</protein>
<gene>
    <name evidence="2" type="ORF">GUITHDRAFT_118463</name>
</gene>
<reference evidence="4" key="2">
    <citation type="submission" date="2012-11" db="EMBL/GenBank/DDBJ databases">
        <authorList>
            <person name="Kuo A."/>
            <person name="Curtis B.A."/>
            <person name="Tanifuji G."/>
            <person name="Burki F."/>
            <person name="Gruber A."/>
            <person name="Irimia M."/>
            <person name="Maruyama S."/>
            <person name="Arias M.C."/>
            <person name="Ball S.G."/>
            <person name="Gile G.H."/>
            <person name="Hirakawa Y."/>
            <person name="Hopkins J.F."/>
            <person name="Rensing S.A."/>
            <person name="Schmutz J."/>
            <person name="Symeonidi A."/>
            <person name="Elias M."/>
            <person name="Eveleigh R.J."/>
            <person name="Herman E.K."/>
            <person name="Klute M.J."/>
            <person name="Nakayama T."/>
            <person name="Obornik M."/>
            <person name="Reyes-Prieto A."/>
            <person name="Armbrust E.V."/>
            <person name="Aves S.J."/>
            <person name="Beiko R.G."/>
            <person name="Coutinho P."/>
            <person name="Dacks J.B."/>
            <person name="Durnford D.G."/>
            <person name="Fast N.M."/>
            <person name="Green B.R."/>
            <person name="Grisdale C."/>
            <person name="Hempe F."/>
            <person name="Henrissat B."/>
            <person name="Hoppner M.P."/>
            <person name="Ishida K.-I."/>
            <person name="Kim E."/>
            <person name="Koreny L."/>
            <person name="Kroth P.G."/>
            <person name="Liu Y."/>
            <person name="Malik S.-B."/>
            <person name="Maier U.G."/>
            <person name="McRose D."/>
            <person name="Mock T."/>
            <person name="Neilson J.A."/>
            <person name="Onodera N.T."/>
            <person name="Poole A.M."/>
            <person name="Pritham E.J."/>
            <person name="Richards T.A."/>
            <person name="Rocap G."/>
            <person name="Roy S.W."/>
            <person name="Sarai C."/>
            <person name="Schaack S."/>
            <person name="Shirato S."/>
            <person name="Slamovits C.H."/>
            <person name="Spencer D.F."/>
            <person name="Suzuki S."/>
            <person name="Worden A.Z."/>
            <person name="Zauner S."/>
            <person name="Barry K."/>
            <person name="Bell C."/>
            <person name="Bharti A.K."/>
            <person name="Crow J.A."/>
            <person name="Grimwood J."/>
            <person name="Kramer R."/>
            <person name="Lindquist E."/>
            <person name="Lucas S."/>
            <person name="Salamov A."/>
            <person name="McFadden G.I."/>
            <person name="Lane C.E."/>
            <person name="Keeling P.J."/>
            <person name="Gray M.W."/>
            <person name="Grigoriev I.V."/>
            <person name="Archibald J.M."/>
        </authorList>
    </citation>
    <scope>NUCLEOTIDE SEQUENCE</scope>
    <source>
        <strain evidence="4">CCMP2712</strain>
    </source>
</reference>
<evidence type="ECO:0000313" key="2">
    <source>
        <dbReference type="EMBL" id="EKX35338.1"/>
    </source>
</evidence>
<accession>L1IGJ5</accession>
<feature type="region of interest" description="Disordered" evidence="1">
    <location>
        <begin position="259"/>
        <end position="287"/>
    </location>
</feature>
<evidence type="ECO:0000256" key="1">
    <source>
        <dbReference type="SAM" id="MobiDB-lite"/>
    </source>
</evidence>
<reference evidence="2 4" key="1">
    <citation type="journal article" date="2012" name="Nature">
        <title>Algal genomes reveal evolutionary mosaicism and the fate of nucleomorphs.</title>
        <authorList>
            <consortium name="DOE Joint Genome Institute"/>
            <person name="Curtis B.A."/>
            <person name="Tanifuji G."/>
            <person name="Burki F."/>
            <person name="Gruber A."/>
            <person name="Irimia M."/>
            <person name="Maruyama S."/>
            <person name="Arias M.C."/>
            <person name="Ball S.G."/>
            <person name="Gile G.H."/>
            <person name="Hirakawa Y."/>
            <person name="Hopkins J.F."/>
            <person name="Kuo A."/>
            <person name="Rensing S.A."/>
            <person name="Schmutz J."/>
            <person name="Symeonidi A."/>
            <person name="Elias M."/>
            <person name="Eveleigh R.J."/>
            <person name="Herman E.K."/>
            <person name="Klute M.J."/>
            <person name="Nakayama T."/>
            <person name="Obornik M."/>
            <person name="Reyes-Prieto A."/>
            <person name="Armbrust E.V."/>
            <person name="Aves S.J."/>
            <person name="Beiko R.G."/>
            <person name="Coutinho P."/>
            <person name="Dacks J.B."/>
            <person name="Durnford D.G."/>
            <person name="Fast N.M."/>
            <person name="Green B.R."/>
            <person name="Grisdale C.J."/>
            <person name="Hempel F."/>
            <person name="Henrissat B."/>
            <person name="Hoppner M.P."/>
            <person name="Ishida K."/>
            <person name="Kim E."/>
            <person name="Koreny L."/>
            <person name="Kroth P.G."/>
            <person name="Liu Y."/>
            <person name="Malik S.B."/>
            <person name="Maier U.G."/>
            <person name="McRose D."/>
            <person name="Mock T."/>
            <person name="Neilson J.A."/>
            <person name="Onodera N.T."/>
            <person name="Poole A.M."/>
            <person name="Pritham E.J."/>
            <person name="Richards T.A."/>
            <person name="Rocap G."/>
            <person name="Roy S.W."/>
            <person name="Sarai C."/>
            <person name="Schaack S."/>
            <person name="Shirato S."/>
            <person name="Slamovits C.H."/>
            <person name="Spencer D.F."/>
            <person name="Suzuki S."/>
            <person name="Worden A.Z."/>
            <person name="Zauner S."/>
            <person name="Barry K."/>
            <person name="Bell C."/>
            <person name="Bharti A.K."/>
            <person name="Crow J.A."/>
            <person name="Grimwood J."/>
            <person name="Kramer R."/>
            <person name="Lindquist E."/>
            <person name="Lucas S."/>
            <person name="Salamov A."/>
            <person name="McFadden G.I."/>
            <person name="Lane C.E."/>
            <person name="Keeling P.J."/>
            <person name="Gray M.W."/>
            <person name="Grigoriev I.V."/>
            <person name="Archibald J.M."/>
        </authorList>
    </citation>
    <scope>NUCLEOTIDE SEQUENCE</scope>
    <source>
        <strain evidence="2 4">CCMP2712</strain>
    </source>
</reference>
<dbReference type="AlphaFoldDB" id="L1IGJ5"/>
<keyword evidence="4" id="KW-1185">Reference proteome</keyword>